<dbReference type="KEGG" id="ssl:SS1G_08712"/>
<sequence>MAPSFETPPRETTPNDDENPLWEIKPIPGKGQGVLATRFITPGTLLFHEKPLLTTETLSDPSTTEKDLARLLRALPKESQRAYLSLHNNYPGQGSPLTNIIRSNAYPLGPSSPIGGIFATISRINHSCLPTTQHSWNEKRQEFVVYAVRDIHPGEEITTSYHNFSNSSVPVHCAIGDAETVMKTPEKVLGTCRKLETIYREEGIQDQRVGRLYWDAFQICNRHGDLARASVFARKYRERKVLGEGEDSAGAEEALVFMRDPRKDDSYGGSQRWRSGVEDVPKDLNEVDFEKWLWRE</sequence>
<name>A7ETQ5_SCLS1</name>
<dbReference type="OMA" id="AFQICAM"/>
<evidence type="ECO:0000256" key="1">
    <source>
        <dbReference type="SAM" id="MobiDB-lite"/>
    </source>
</evidence>
<accession>A7ETQ5</accession>
<dbReference type="GeneID" id="5486112"/>
<dbReference type="InterPro" id="IPR001214">
    <property type="entry name" value="SET_dom"/>
</dbReference>
<dbReference type="AlphaFoldDB" id="A7ETQ5"/>
<dbReference type="RefSeq" id="XP_001589948.1">
    <property type="nucleotide sequence ID" value="XM_001589898.1"/>
</dbReference>
<dbReference type="PANTHER" id="PTHR47332:SF4">
    <property type="entry name" value="SET DOMAIN-CONTAINING PROTEIN 5"/>
    <property type="match status" value="1"/>
</dbReference>
<gene>
    <name evidence="3" type="ORF">SS1G_08712</name>
</gene>
<feature type="domain" description="SET" evidence="2">
    <location>
        <begin position="20"/>
        <end position="162"/>
    </location>
</feature>
<evidence type="ECO:0000259" key="2">
    <source>
        <dbReference type="PROSITE" id="PS50280"/>
    </source>
</evidence>
<feature type="region of interest" description="Disordered" evidence="1">
    <location>
        <begin position="1"/>
        <end position="21"/>
    </location>
</feature>
<dbReference type="CDD" id="cd20071">
    <property type="entry name" value="SET_SMYD"/>
    <property type="match status" value="1"/>
</dbReference>
<evidence type="ECO:0000313" key="4">
    <source>
        <dbReference type="Proteomes" id="UP000001312"/>
    </source>
</evidence>
<protein>
    <recommendedName>
        <fullName evidence="2">SET domain-containing protein</fullName>
    </recommendedName>
</protein>
<evidence type="ECO:0000313" key="3">
    <source>
        <dbReference type="EMBL" id="EDN92847.1"/>
    </source>
</evidence>
<dbReference type="InParanoid" id="A7ETQ5"/>
<dbReference type="STRING" id="665079.A7ETQ5"/>
<dbReference type="InterPro" id="IPR053185">
    <property type="entry name" value="SET_domain_protein"/>
</dbReference>
<proteinExistence type="predicted"/>
<dbReference type="SUPFAM" id="SSF82199">
    <property type="entry name" value="SET domain"/>
    <property type="match status" value="1"/>
</dbReference>
<dbReference type="InterPro" id="IPR046341">
    <property type="entry name" value="SET_dom_sf"/>
</dbReference>
<dbReference type="PANTHER" id="PTHR47332">
    <property type="entry name" value="SET DOMAIN-CONTAINING PROTEIN 5"/>
    <property type="match status" value="1"/>
</dbReference>
<dbReference type="EMBL" id="CH476632">
    <property type="protein sequence ID" value="EDN92847.1"/>
    <property type="molecule type" value="Genomic_DNA"/>
</dbReference>
<dbReference type="Pfam" id="PF00856">
    <property type="entry name" value="SET"/>
    <property type="match status" value="1"/>
</dbReference>
<keyword evidence="4" id="KW-1185">Reference proteome</keyword>
<dbReference type="Gene3D" id="2.170.270.10">
    <property type="entry name" value="SET domain"/>
    <property type="match status" value="1"/>
</dbReference>
<dbReference type="GO" id="GO:0016279">
    <property type="term" value="F:protein-lysine N-methyltransferase activity"/>
    <property type="evidence" value="ECO:0000318"/>
    <property type="project" value="GO_Central"/>
</dbReference>
<dbReference type="Proteomes" id="UP000001312">
    <property type="component" value="Unassembled WGS sequence"/>
</dbReference>
<organism evidence="3 4">
    <name type="scientific">Sclerotinia sclerotiorum (strain ATCC 18683 / 1980 / Ss-1)</name>
    <name type="common">White mold</name>
    <name type="synonym">Whetzelinia sclerotiorum</name>
    <dbReference type="NCBI Taxonomy" id="665079"/>
    <lineage>
        <taxon>Eukaryota</taxon>
        <taxon>Fungi</taxon>
        <taxon>Dikarya</taxon>
        <taxon>Ascomycota</taxon>
        <taxon>Pezizomycotina</taxon>
        <taxon>Leotiomycetes</taxon>
        <taxon>Helotiales</taxon>
        <taxon>Sclerotiniaceae</taxon>
        <taxon>Sclerotinia</taxon>
    </lineage>
</organism>
<dbReference type="GO" id="GO:0042054">
    <property type="term" value="F:histone methyltransferase activity"/>
    <property type="evidence" value="ECO:0000318"/>
    <property type="project" value="GO_Central"/>
</dbReference>
<reference evidence="4" key="1">
    <citation type="journal article" date="2011" name="PLoS Genet.">
        <title>Genomic analysis of the necrotrophic fungal pathogens Sclerotinia sclerotiorum and Botrytis cinerea.</title>
        <authorList>
            <person name="Amselem J."/>
            <person name="Cuomo C.A."/>
            <person name="van Kan J.A."/>
            <person name="Viaud M."/>
            <person name="Benito E.P."/>
            <person name="Couloux A."/>
            <person name="Coutinho P.M."/>
            <person name="de Vries R.P."/>
            <person name="Dyer P.S."/>
            <person name="Fillinger S."/>
            <person name="Fournier E."/>
            <person name="Gout L."/>
            <person name="Hahn M."/>
            <person name="Kohn L."/>
            <person name="Lapalu N."/>
            <person name="Plummer K.M."/>
            <person name="Pradier J.M."/>
            <person name="Quevillon E."/>
            <person name="Sharon A."/>
            <person name="Simon A."/>
            <person name="ten Have A."/>
            <person name="Tudzynski B."/>
            <person name="Tudzynski P."/>
            <person name="Wincker P."/>
            <person name="Andrew M."/>
            <person name="Anthouard V."/>
            <person name="Beever R.E."/>
            <person name="Beffa R."/>
            <person name="Benoit I."/>
            <person name="Bouzid O."/>
            <person name="Brault B."/>
            <person name="Chen Z."/>
            <person name="Choquer M."/>
            <person name="Collemare J."/>
            <person name="Cotton P."/>
            <person name="Danchin E.G."/>
            <person name="Da Silva C."/>
            <person name="Gautier A."/>
            <person name="Giraud C."/>
            <person name="Giraud T."/>
            <person name="Gonzalez C."/>
            <person name="Grossetete S."/>
            <person name="Guldener U."/>
            <person name="Henrissat B."/>
            <person name="Howlett B.J."/>
            <person name="Kodira C."/>
            <person name="Kretschmer M."/>
            <person name="Lappartient A."/>
            <person name="Leroch M."/>
            <person name="Levis C."/>
            <person name="Mauceli E."/>
            <person name="Neuveglise C."/>
            <person name="Oeser B."/>
            <person name="Pearson M."/>
            <person name="Poulain J."/>
            <person name="Poussereau N."/>
            <person name="Quesneville H."/>
            <person name="Rascle C."/>
            <person name="Schumacher J."/>
            <person name="Segurens B."/>
            <person name="Sexton A."/>
            <person name="Silva E."/>
            <person name="Sirven C."/>
            <person name="Soanes D.M."/>
            <person name="Talbot N.J."/>
            <person name="Templeton M."/>
            <person name="Yandava C."/>
            <person name="Yarden O."/>
            <person name="Zeng Q."/>
            <person name="Rollins J.A."/>
            <person name="Lebrun M.H."/>
            <person name="Dickman M."/>
        </authorList>
    </citation>
    <scope>NUCLEOTIDE SEQUENCE [LARGE SCALE GENOMIC DNA]</scope>
    <source>
        <strain evidence="4">ATCC 18683 / 1980 / Ss-1</strain>
    </source>
</reference>
<dbReference type="SMART" id="SM00317">
    <property type="entry name" value="SET"/>
    <property type="match status" value="1"/>
</dbReference>
<dbReference type="PROSITE" id="PS50280">
    <property type="entry name" value="SET"/>
    <property type="match status" value="1"/>
</dbReference>